<comment type="caution">
    <text evidence="2">The sequence shown here is derived from an EMBL/GenBank/DDBJ whole genome shotgun (WGS) entry which is preliminary data.</text>
</comment>
<proteinExistence type="predicted"/>
<evidence type="ECO:0008006" key="4">
    <source>
        <dbReference type="Google" id="ProtNLM"/>
    </source>
</evidence>
<dbReference type="Proteomes" id="UP000837675">
    <property type="component" value="Unassembled WGS sequence"/>
</dbReference>
<reference evidence="2" key="1">
    <citation type="submission" date="2021-06" db="EMBL/GenBank/DDBJ databases">
        <authorList>
            <person name="Nardi T."/>
            <person name="Nardi T."/>
        </authorList>
    </citation>
    <scope>NUCLEOTIDE SEQUENCE</scope>
</reference>
<keyword evidence="3" id="KW-1185">Reference proteome</keyword>
<evidence type="ECO:0000313" key="3">
    <source>
        <dbReference type="Proteomes" id="UP000837675"/>
    </source>
</evidence>
<feature type="coiled-coil region" evidence="1">
    <location>
        <begin position="10"/>
        <end position="99"/>
    </location>
</feature>
<sequence>MKKSTIKKILKKIGAELDKKQQELFSKEAELAELSERLQRSINQIAQEKEIVTNYGSTYGFGEFFELEQKKQKLIIIDIKKKELELETIRDQLRDILSEQKKYEYILKKLHIEESKKQEKIERDILDNFKGKEQGLINDCKKNIRN</sequence>
<accession>A0A8S4C1I7</accession>
<organism evidence="2 3">
    <name type="scientific">Hyalomma marginatum</name>
    <dbReference type="NCBI Taxonomy" id="34627"/>
    <lineage>
        <taxon>Eukaryota</taxon>
        <taxon>Metazoa</taxon>
        <taxon>Ecdysozoa</taxon>
        <taxon>Arthropoda</taxon>
        <taxon>Chelicerata</taxon>
        <taxon>Arachnida</taxon>
        <taxon>Acari</taxon>
        <taxon>Parasitiformes</taxon>
        <taxon>Ixodida</taxon>
        <taxon>Ixodoidea</taxon>
        <taxon>Ixodidae</taxon>
        <taxon>Hyalomminae</taxon>
        <taxon>Hyalomma</taxon>
    </lineage>
</organism>
<evidence type="ECO:0000313" key="2">
    <source>
        <dbReference type="EMBL" id="CAG7599456.1"/>
    </source>
</evidence>
<name>A0A8S4C1I7_9ACAR</name>
<dbReference type="AlphaFoldDB" id="A0A8S4C1I7"/>
<evidence type="ECO:0000256" key="1">
    <source>
        <dbReference type="SAM" id="Coils"/>
    </source>
</evidence>
<protein>
    <recommendedName>
        <fullName evidence="4">Flagellar FliJ protein</fullName>
    </recommendedName>
</protein>
<keyword evidence="1" id="KW-0175">Coiled coil</keyword>
<dbReference type="EMBL" id="CAJVAF010000345">
    <property type="protein sequence ID" value="CAG7599456.1"/>
    <property type="molecule type" value="Genomic_DNA"/>
</dbReference>
<gene>
    <name evidence="2" type="ORF">MHYMCMPASI_01100</name>
</gene>